<dbReference type="RefSeq" id="WP_379520788.1">
    <property type="nucleotide sequence ID" value="NZ_JBHSPA010000062.1"/>
</dbReference>
<dbReference type="Pfam" id="PF00106">
    <property type="entry name" value="adh_short"/>
    <property type="match status" value="1"/>
</dbReference>
<dbReference type="PANTHER" id="PTHR43180">
    <property type="entry name" value="3-OXOACYL-(ACYL-CARRIER-PROTEIN) REDUCTASE (AFU_ORTHOLOGUE AFUA_6G11210)"/>
    <property type="match status" value="1"/>
</dbReference>
<accession>A0ABW1D203</accession>
<dbReference type="SUPFAM" id="SSF51735">
    <property type="entry name" value="NAD(P)-binding Rossmann-fold domains"/>
    <property type="match status" value="1"/>
</dbReference>
<keyword evidence="4" id="KW-1185">Reference proteome</keyword>
<dbReference type="Proteomes" id="UP001596058">
    <property type="component" value="Unassembled WGS sequence"/>
</dbReference>
<dbReference type="PANTHER" id="PTHR43180:SF33">
    <property type="entry name" value="15-HYDROXYPROSTAGLANDIN DEHYDROGENASE [NAD(+)]-LIKE"/>
    <property type="match status" value="1"/>
</dbReference>
<dbReference type="EC" id="1.-.-.-" evidence="3"/>
<organism evidence="3 4">
    <name type="scientific">Nonomuraea insulae</name>
    <dbReference type="NCBI Taxonomy" id="1616787"/>
    <lineage>
        <taxon>Bacteria</taxon>
        <taxon>Bacillati</taxon>
        <taxon>Actinomycetota</taxon>
        <taxon>Actinomycetes</taxon>
        <taxon>Streptosporangiales</taxon>
        <taxon>Streptosporangiaceae</taxon>
        <taxon>Nonomuraea</taxon>
    </lineage>
</organism>
<comment type="similarity">
    <text evidence="1">Belongs to the short-chain dehydrogenases/reductases (SDR) family.</text>
</comment>
<dbReference type="InterPro" id="IPR002347">
    <property type="entry name" value="SDR_fam"/>
</dbReference>
<dbReference type="GO" id="GO:0016491">
    <property type="term" value="F:oxidoreductase activity"/>
    <property type="evidence" value="ECO:0007669"/>
    <property type="project" value="UniProtKB-KW"/>
</dbReference>
<dbReference type="PRINTS" id="PR00081">
    <property type="entry name" value="GDHRDH"/>
</dbReference>
<gene>
    <name evidence="3" type="ORF">ACFPZ3_46325</name>
</gene>
<evidence type="ECO:0000313" key="4">
    <source>
        <dbReference type="Proteomes" id="UP001596058"/>
    </source>
</evidence>
<sequence>MSTVALITGAASGIGAAVARRLSAGGAACVLVDRDGEGVERVAKEVGGAWLVGDVSSAETSSRAVALADERYGRLDFVHLNAGTNGGIDMSAFDPERYRTVMGVNTDSVVYGVAAALPLLRSSGGGSVVVTSSLAGLVGFGPDPIYAMTKHAVVGLVRSLVEPLAEAGVKISAVCPGFTDTPLLAPARDMLVEAGIPMLTADQVAAAVDSLFHAESSGTVLVVQSGMEPTPYQHADLPGPTAG</sequence>
<keyword evidence="2 3" id="KW-0560">Oxidoreductase</keyword>
<evidence type="ECO:0000256" key="1">
    <source>
        <dbReference type="ARBA" id="ARBA00006484"/>
    </source>
</evidence>
<evidence type="ECO:0000313" key="3">
    <source>
        <dbReference type="EMBL" id="MFC5831314.1"/>
    </source>
</evidence>
<dbReference type="Gene3D" id="3.40.50.720">
    <property type="entry name" value="NAD(P)-binding Rossmann-like Domain"/>
    <property type="match status" value="1"/>
</dbReference>
<reference evidence="4" key="1">
    <citation type="journal article" date="2019" name="Int. J. Syst. Evol. Microbiol.">
        <title>The Global Catalogue of Microorganisms (GCM) 10K type strain sequencing project: providing services to taxonomists for standard genome sequencing and annotation.</title>
        <authorList>
            <consortium name="The Broad Institute Genomics Platform"/>
            <consortium name="The Broad Institute Genome Sequencing Center for Infectious Disease"/>
            <person name="Wu L."/>
            <person name="Ma J."/>
        </authorList>
    </citation>
    <scope>NUCLEOTIDE SEQUENCE [LARGE SCALE GENOMIC DNA]</scope>
    <source>
        <strain evidence="4">CCUG 53903</strain>
    </source>
</reference>
<dbReference type="InterPro" id="IPR036291">
    <property type="entry name" value="NAD(P)-bd_dom_sf"/>
</dbReference>
<name>A0ABW1D203_9ACTN</name>
<dbReference type="EMBL" id="JBHSPA010000062">
    <property type="protein sequence ID" value="MFC5831314.1"/>
    <property type="molecule type" value="Genomic_DNA"/>
</dbReference>
<protein>
    <submittedName>
        <fullName evidence="3">SDR family oxidoreductase</fullName>
        <ecNumber evidence="3">1.-.-.-</ecNumber>
    </submittedName>
</protein>
<proteinExistence type="inferred from homology"/>
<dbReference type="CDD" id="cd05233">
    <property type="entry name" value="SDR_c"/>
    <property type="match status" value="1"/>
</dbReference>
<evidence type="ECO:0000256" key="2">
    <source>
        <dbReference type="ARBA" id="ARBA00023002"/>
    </source>
</evidence>
<comment type="caution">
    <text evidence="3">The sequence shown here is derived from an EMBL/GenBank/DDBJ whole genome shotgun (WGS) entry which is preliminary data.</text>
</comment>